<dbReference type="Proteomes" id="UP000266841">
    <property type="component" value="Unassembled WGS sequence"/>
</dbReference>
<organism evidence="3 4">
    <name type="scientific">Thalassiosira oceanica</name>
    <name type="common">Marine diatom</name>
    <dbReference type="NCBI Taxonomy" id="159749"/>
    <lineage>
        <taxon>Eukaryota</taxon>
        <taxon>Sar</taxon>
        <taxon>Stramenopiles</taxon>
        <taxon>Ochrophyta</taxon>
        <taxon>Bacillariophyta</taxon>
        <taxon>Coscinodiscophyceae</taxon>
        <taxon>Thalassiosirophycidae</taxon>
        <taxon>Thalassiosirales</taxon>
        <taxon>Thalassiosiraceae</taxon>
        <taxon>Thalassiosira</taxon>
    </lineage>
</organism>
<feature type="region of interest" description="Disordered" evidence="1">
    <location>
        <begin position="1"/>
        <end position="27"/>
    </location>
</feature>
<dbReference type="AlphaFoldDB" id="K0TKP2"/>
<sequence>MDRPNQWTALSAHRHRGHSAEQDGPHLRLEHRPRSKRVTVTQKKVHLPLANCSTSYRMAAFATAHLTVERQFCFRSFFVASGRGRACGALRFRSSDARKHFRWQFLFRWIPSDSLARAVLEEARDALARYREGYINDDDGSPATVFEDYGGHGPPYMDLSTHRGDSAERRGSGVDHRPRHTAPTAPPQLAQPAGQRGSHQSQSSHTGKKLIARTSREILRRTPGVMEKRHSVCRRTLGASLTQSTRARSAERNVPEPDSTHGAPPTLKRSESDCIESPGGEEDLDDIAHQLSDELNIDCKAIPTLPRYPAALSTKNTSCWSEPDAGRFKVRGANYLQQTARRKEKVPSGPYLFKALGADVLLTNENSGPGTEVCTNYTTSMLGGRARSKATFIINFVCPWGVIINYYEIPELYLRYLRTDDSTREEDEASLSTLKPHERATARFFLGSDDDRDATLKLIPHAVEGPLVVRKMVAGTPAIIGRRLPSKYTYVPASNGLADCFEVDLDVNETDKVGKTACNMSRRYMSSVSVDLGFVIEGQKEDELPEQMLCCVRLHKIDPLNSPTLPPLAVKQTN</sequence>
<feature type="region of interest" description="Disordered" evidence="1">
    <location>
        <begin position="141"/>
        <end position="220"/>
    </location>
</feature>
<evidence type="ECO:0000313" key="3">
    <source>
        <dbReference type="EMBL" id="EJK71257.1"/>
    </source>
</evidence>
<feature type="compositionally biased region" description="Basic and acidic residues" evidence="1">
    <location>
        <begin position="160"/>
        <end position="176"/>
    </location>
</feature>
<dbReference type="InterPro" id="IPR009769">
    <property type="entry name" value="EDR2_C"/>
</dbReference>
<dbReference type="PANTHER" id="PTHR12136">
    <property type="entry name" value="ENHANCED DISEASE RESISTANCE-RELATED"/>
    <property type="match status" value="1"/>
</dbReference>
<evidence type="ECO:0000313" key="4">
    <source>
        <dbReference type="Proteomes" id="UP000266841"/>
    </source>
</evidence>
<feature type="domain" description="Protein ENHANCED DISEASE RESISTANCE 2 C-terminal" evidence="2">
    <location>
        <begin position="320"/>
        <end position="558"/>
    </location>
</feature>
<reference evidence="3 4" key="1">
    <citation type="journal article" date="2012" name="Genome Biol.">
        <title>Genome and low-iron response of an oceanic diatom adapted to chronic iron limitation.</title>
        <authorList>
            <person name="Lommer M."/>
            <person name="Specht M."/>
            <person name="Roy A.S."/>
            <person name="Kraemer L."/>
            <person name="Andreson R."/>
            <person name="Gutowska M.A."/>
            <person name="Wolf J."/>
            <person name="Bergner S.V."/>
            <person name="Schilhabel M.B."/>
            <person name="Klostermeier U.C."/>
            <person name="Beiko R.G."/>
            <person name="Rosenstiel P."/>
            <person name="Hippler M."/>
            <person name="Laroche J."/>
        </authorList>
    </citation>
    <scope>NUCLEOTIDE SEQUENCE [LARGE SCALE GENOMIC DNA]</scope>
    <source>
        <strain evidence="3 4">CCMP1005</strain>
    </source>
</reference>
<feature type="compositionally biased region" description="Basic and acidic residues" evidence="1">
    <location>
        <begin position="248"/>
        <end position="259"/>
    </location>
</feature>
<proteinExistence type="predicted"/>
<accession>K0TKP2</accession>
<feature type="compositionally biased region" description="Basic and acidic residues" evidence="1">
    <location>
        <begin position="18"/>
        <end position="27"/>
    </location>
</feature>
<dbReference type="EMBL" id="AGNL01007461">
    <property type="protein sequence ID" value="EJK71257.1"/>
    <property type="molecule type" value="Genomic_DNA"/>
</dbReference>
<evidence type="ECO:0000256" key="1">
    <source>
        <dbReference type="SAM" id="MobiDB-lite"/>
    </source>
</evidence>
<protein>
    <recommendedName>
        <fullName evidence="2">Protein ENHANCED DISEASE RESISTANCE 2 C-terminal domain-containing protein</fullName>
    </recommendedName>
</protein>
<comment type="caution">
    <text evidence="3">The sequence shown here is derived from an EMBL/GenBank/DDBJ whole genome shotgun (WGS) entry which is preliminary data.</text>
</comment>
<dbReference type="Pfam" id="PF07059">
    <property type="entry name" value="EDR2_C"/>
    <property type="match status" value="1"/>
</dbReference>
<gene>
    <name evidence="3" type="ORF">THAOC_07325</name>
</gene>
<feature type="compositionally biased region" description="Low complexity" evidence="1">
    <location>
        <begin position="181"/>
        <end position="205"/>
    </location>
</feature>
<dbReference type="InterPro" id="IPR045096">
    <property type="entry name" value="EDR2-like"/>
</dbReference>
<dbReference type="OrthoDB" id="9970435at2759"/>
<dbReference type="PANTHER" id="PTHR12136:SF41">
    <property type="entry name" value="PLECKSTRIN HOMOLOGY (PH) AND LIPID-BINDING START DOMAINS-CONTAINING PROTEIN"/>
    <property type="match status" value="1"/>
</dbReference>
<keyword evidence="4" id="KW-1185">Reference proteome</keyword>
<dbReference type="eggNOG" id="ENOG502SNTX">
    <property type="taxonomic scope" value="Eukaryota"/>
</dbReference>
<feature type="region of interest" description="Disordered" evidence="1">
    <location>
        <begin position="236"/>
        <end position="283"/>
    </location>
</feature>
<evidence type="ECO:0000259" key="2">
    <source>
        <dbReference type="Pfam" id="PF07059"/>
    </source>
</evidence>
<name>K0TKP2_THAOC</name>